<evidence type="ECO:0000256" key="6">
    <source>
        <dbReference type="ARBA" id="ARBA00022723"/>
    </source>
</evidence>
<keyword evidence="18" id="KW-1185">Reference proteome</keyword>
<evidence type="ECO:0000256" key="4">
    <source>
        <dbReference type="ARBA" id="ARBA00022695"/>
    </source>
</evidence>
<evidence type="ECO:0000256" key="2">
    <source>
        <dbReference type="ARBA" id="ARBA00022515"/>
    </source>
</evidence>
<keyword evidence="8 12" id="KW-0862">Zinc</keyword>
<dbReference type="SMART" id="SM00400">
    <property type="entry name" value="ZnF_CHCC"/>
    <property type="match status" value="1"/>
</dbReference>
<feature type="zinc finger region" description="CHC2-type" evidence="12 14">
    <location>
        <begin position="43"/>
        <end position="67"/>
    </location>
</feature>
<dbReference type="GO" id="GO:0008270">
    <property type="term" value="F:zinc ion binding"/>
    <property type="evidence" value="ECO:0007669"/>
    <property type="project" value="UniProtKB-UniRule"/>
</dbReference>
<dbReference type="InterPro" id="IPR006295">
    <property type="entry name" value="DNA_primase_DnaG"/>
</dbReference>
<dbReference type="Pfam" id="PF01807">
    <property type="entry name" value="Zn_ribbon_DnaG"/>
    <property type="match status" value="1"/>
</dbReference>
<dbReference type="InterPro" id="IPR013264">
    <property type="entry name" value="DNAG_N"/>
</dbReference>
<evidence type="ECO:0000256" key="7">
    <source>
        <dbReference type="ARBA" id="ARBA00022771"/>
    </source>
</evidence>
<keyword evidence="10 12" id="KW-0238">DNA-binding</keyword>
<evidence type="ECO:0000259" key="16">
    <source>
        <dbReference type="PROSITE" id="PS50880"/>
    </source>
</evidence>
<proteinExistence type="inferred from homology"/>
<dbReference type="GO" id="GO:1990077">
    <property type="term" value="C:primosome complex"/>
    <property type="evidence" value="ECO:0007669"/>
    <property type="project" value="UniProtKB-KW"/>
</dbReference>
<feature type="region of interest" description="Disordered" evidence="15">
    <location>
        <begin position="432"/>
        <end position="454"/>
    </location>
</feature>
<comment type="similarity">
    <text evidence="12 13">Belongs to the DnaG primase family.</text>
</comment>
<evidence type="ECO:0000256" key="14">
    <source>
        <dbReference type="PIRSR" id="PIRSR002811-1"/>
    </source>
</evidence>
<dbReference type="PROSITE" id="PS50880">
    <property type="entry name" value="TOPRIM"/>
    <property type="match status" value="1"/>
</dbReference>
<keyword evidence="6 12" id="KW-0479">Metal-binding</keyword>
<keyword evidence="1 12" id="KW-0240">DNA-directed RNA polymerase</keyword>
<dbReference type="InterPro" id="IPR050219">
    <property type="entry name" value="DnaG_primase"/>
</dbReference>
<comment type="cofactor">
    <cofactor evidence="12 13 14">
        <name>Zn(2+)</name>
        <dbReference type="ChEBI" id="CHEBI:29105"/>
    </cofactor>
    <text evidence="12 13 14">Binds 1 zinc ion per monomer.</text>
</comment>
<evidence type="ECO:0000256" key="5">
    <source>
        <dbReference type="ARBA" id="ARBA00022705"/>
    </source>
</evidence>
<comment type="catalytic activity">
    <reaction evidence="12">
        <text>ssDNA + n NTP = ssDNA/pppN(pN)n-1 hybrid + (n-1) diphosphate.</text>
        <dbReference type="EC" id="2.7.7.101"/>
    </reaction>
</comment>
<dbReference type="SUPFAM" id="SSF56731">
    <property type="entry name" value="DNA primase core"/>
    <property type="match status" value="1"/>
</dbReference>
<dbReference type="PIRSF" id="PIRSF002811">
    <property type="entry name" value="DnaG"/>
    <property type="match status" value="1"/>
</dbReference>
<dbReference type="GO" id="GO:0003899">
    <property type="term" value="F:DNA-directed RNA polymerase activity"/>
    <property type="evidence" value="ECO:0007669"/>
    <property type="project" value="UniProtKB-UniRule"/>
</dbReference>
<dbReference type="PANTHER" id="PTHR30313">
    <property type="entry name" value="DNA PRIMASE"/>
    <property type="match status" value="1"/>
</dbReference>
<dbReference type="Gene3D" id="3.40.1360.10">
    <property type="match status" value="1"/>
</dbReference>
<dbReference type="Gene3D" id="3.90.580.10">
    <property type="entry name" value="Zinc finger, CHC2-type domain"/>
    <property type="match status" value="1"/>
</dbReference>
<dbReference type="GO" id="GO:0006269">
    <property type="term" value="P:DNA replication, synthesis of primer"/>
    <property type="evidence" value="ECO:0007669"/>
    <property type="project" value="UniProtKB-UniRule"/>
</dbReference>
<evidence type="ECO:0000256" key="13">
    <source>
        <dbReference type="PIRNR" id="PIRNR002811"/>
    </source>
</evidence>
<evidence type="ECO:0000256" key="12">
    <source>
        <dbReference type="HAMAP-Rule" id="MF_00974"/>
    </source>
</evidence>
<feature type="domain" description="Toprim" evidence="16">
    <location>
        <begin position="262"/>
        <end position="344"/>
    </location>
</feature>
<dbReference type="InterPro" id="IPR037068">
    <property type="entry name" value="DNA_primase_core_N_sf"/>
</dbReference>
<keyword evidence="2 12" id="KW-0639">Primosome</keyword>
<keyword evidence="4 12" id="KW-0548">Nucleotidyltransferase</keyword>
<comment type="domain">
    <text evidence="12">Contains an N-terminal zinc-binding domain, a central core domain that contains the primase activity, and a C-terminal DnaB-binding domain.</text>
</comment>
<dbReference type="EMBL" id="APVH01000008">
    <property type="protein sequence ID" value="EPX85576.1"/>
    <property type="molecule type" value="Genomic_DNA"/>
</dbReference>
<dbReference type="EC" id="2.7.7.101" evidence="12"/>
<evidence type="ECO:0000256" key="1">
    <source>
        <dbReference type="ARBA" id="ARBA00022478"/>
    </source>
</evidence>
<evidence type="ECO:0000313" key="18">
    <source>
        <dbReference type="Proteomes" id="UP000015347"/>
    </source>
</evidence>
<dbReference type="Pfam" id="PF08275">
    <property type="entry name" value="DNAG_N"/>
    <property type="match status" value="1"/>
</dbReference>
<dbReference type="InterPro" id="IPR034151">
    <property type="entry name" value="TOPRIM_DnaG_bac"/>
</dbReference>
<dbReference type="STRING" id="1123237.Salmuc_04847"/>
<keyword evidence="5 12" id="KW-0235">DNA replication</keyword>
<dbReference type="AlphaFoldDB" id="S9QW25"/>
<comment type="function">
    <text evidence="12 13">RNA polymerase that catalyzes the synthesis of short RNA molecules used as primers for DNA polymerase during DNA replication.</text>
</comment>
<dbReference type="GO" id="GO:0003677">
    <property type="term" value="F:DNA binding"/>
    <property type="evidence" value="ECO:0007669"/>
    <property type="project" value="UniProtKB-KW"/>
</dbReference>
<dbReference type="Proteomes" id="UP000015347">
    <property type="component" value="Unassembled WGS sequence"/>
</dbReference>
<dbReference type="eggNOG" id="COG0358">
    <property type="taxonomic scope" value="Bacteria"/>
</dbReference>
<dbReference type="InterPro" id="IPR019475">
    <property type="entry name" value="DNA_primase_DnaB-bd"/>
</dbReference>
<dbReference type="GO" id="GO:0000428">
    <property type="term" value="C:DNA-directed RNA polymerase complex"/>
    <property type="evidence" value="ECO:0007669"/>
    <property type="project" value="UniProtKB-KW"/>
</dbReference>
<dbReference type="HAMAP" id="MF_00974">
    <property type="entry name" value="DNA_primase_DnaG"/>
    <property type="match status" value="1"/>
</dbReference>
<comment type="subunit">
    <text evidence="12">Monomer. Interacts with DnaB.</text>
</comment>
<gene>
    <name evidence="12" type="primary">dnaG</name>
    <name evidence="17" type="ORF">Salmuc_04847</name>
</gene>
<evidence type="ECO:0000256" key="3">
    <source>
        <dbReference type="ARBA" id="ARBA00022679"/>
    </source>
</evidence>
<dbReference type="FunFam" id="3.90.980.10:FF:000001">
    <property type="entry name" value="DNA primase"/>
    <property type="match status" value="1"/>
</dbReference>
<evidence type="ECO:0000256" key="10">
    <source>
        <dbReference type="ARBA" id="ARBA00023125"/>
    </source>
</evidence>
<sequence>MSLPPGFLDELRSRTSLSQVVGRKVMWDNRKSNQAKGDMWAPCPFHQEKSASFHVDDRKGFYYCFGCQAKGDAISFVKDSENVGFMEAVEILAREAGMQMPARDPQAQEKADRRDELAQVMEQALRWFRMQLRTGAATAARAYLERRGLSEPVQDRFELGFAPEGWQNLRDHLAGQGVRDELIIGAGLARTSDKGRAPYDVFRNRIIFPIRDGRGRAIAFGGRAMDPNDNAKYLNSPETELFDKGRNLYNHAPAREAAGKGQPLIVAEGYMDVIALSEAGFEASVAPLGTAVTENQLALLWRIADEPVIALDGDKAGLRAAYRVIDLALPLLSAGKSLRFALMPEGKDPDDLLRAQGAQAVRKVVEQALPMVRLLWRRETEGKVFDSPERKAALDAALREHLRRIQDPGLRRHYGDEIKEMRYQLFRPQRTSYRKGPRRPWDAPPPPSPSAKSSLLVAAGDEGQVQLREAVILSVLLTTPDILPEFEAQLEGLECADPLHARLRDALLAHMEAGSEALREHCEHATGKEALETLLAARHLRVVPCLRNPGDTEAARLTVAEELAKIAAQRGLEAEIAEAEEDLADLADEALTWRLGQAAQAKNQAVRRKDENETEYDLGPNGARIDRSERSALDALMQQIRFSKGQS</sequence>
<dbReference type="SUPFAM" id="SSF57783">
    <property type="entry name" value="Zinc beta-ribbon"/>
    <property type="match status" value="1"/>
</dbReference>
<dbReference type="CDD" id="cd03364">
    <property type="entry name" value="TOPRIM_DnaG_primases"/>
    <property type="match status" value="1"/>
</dbReference>
<dbReference type="InterPro" id="IPR006171">
    <property type="entry name" value="TOPRIM_dom"/>
</dbReference>
<accession>S9QW25</accession>
<evidence type="ECO:0000256" key="8">
    <source>
        <dbReference type="ARBA" id="ARBA00022833"/>
    </source>
</evidence>
<dbReference type="HOGENOM" id="CLU_013501_5_3_5"/>
<dbReference type="InterPro" id="IPR036977">
    <property type="entry name" value="DNA_primase_Znf_CHC2"/>
</dbReference>
<keyword evidence="3 12" id="KW-0808">Transferase</keyword>
<dbReference type="RefSeq" id="WP_020038928.1">
    <property type="nucleotide sequence ID" value="NZ_KE557273.1"/>
</dbReference>
<dbReference type="InterPro" id="IPR002694">
    <property type="entry name" value="Znf_CHC2"/>
</dbReference>
<dbReference type="PANTHER" id="PTHR30313:SF2">
    <property type="entry name" value="DNA PRIMASE"/>
    <property type="match status" value="1"/>
</dbReference>
<dbReference type="Pfam" id="PF10410">
    <property type="entry name" value="DnaB_bind"/>
    <property type="match status" value="1"/>
</dbReference>
<evidence type="ECO:0000256" key="9">
    <source>
        <dbReference type="ARBA" id="ARBA00022842"/>
    </source>
</evidence>
<evidence type="ECO:0000256" key="11">
    <source>
        <dbReference type="ARBA" id="ARBA00023163"/>
    </source>
</evidence>
<protein>
    <recommendedName>
        <fullName evidence="12 13">DNA primase</fullName>
        <ecNumber evidence="12">2.7.7.101</ecNumber>
    </recommendedName>
</protein>
<reference evidence="18" key="1">
    <citation type="journal article" date="2014" name="Stand. Genomic Sci.">
        <title>Genome sequence of the exopolysaccharide-producing Salipiger mucosus type strain (DSM 16094(T)), a moderately halophilic member of the Roseobacter clade.</title>
        <authorList>
            <person name="Riedel T."/>
            <person name="Spring S."/>
            <person name="Fiebig A."/>
            <person name="Petersen J."/>
            <person name="Kyrpides N.C."/>
            <person name="Goker M."/>
            <person name="Klenk H.P."/>
        </authorList>
    </citation>
    <scope>NUCLEOTIDE SEQUENCE [LARGE SCALE GENOMIC DNA]</scope>
    <source>
        <strain evidence="18">DSM 16094</strain>
    </source>
</reference>
<comment type="caution">
    <text evidence="17">The sequence shown here is derived from an EMBL/GenBank/DDBJ whole genome shotgun (WGS) entry which is preliminary data.</text>
</comment>
<dbReference type="OrthoDB" id="9803773at2"/>
<organism evidence="17 18">
    <name type="scientific">Salipiger mucosus DSM 16094</name>
    <dbReference type="NCBI Taxonomy" id="1123237"/>
    <lineage>
        <taxon>Bacteria</taxon>
        <taxon>Pseudomonadati</taxon>
        <taxon>Pseudomonadota</taxon>
        <taxon>Alphaproteobacteria</taxon>
        <taxon>Rhodobacterales</taxon>
        <taxon>Roseobacteraceae</taxon>
        <taxon>Salipiger</taxon>
    </lineage>
</organism>
<name>S9QW25_9RHOB</name>
<dbReference type="FunFam" id="3.40.1360.10:FF:000002">
    <property type="entry name" value="DNA primase"/>
    <property type="match status" value="1"/>
</dbReference>
<evidence type="ECO:0000313" key="17">
    <source>
        <dbReference type="EMBL" id="EPX85576.1"/>
    </source>
</evidence>
<dbReference type="NCBIfam" id="TIGR01391">
    <property type="entry name" value="dnaG"/>
    <property type="match status" value="1"/>
</dbReference>
<dbReference type="Gene3D" id="3.90.980.10">
    <property type="entry name" value="DNA primase, catalytic core, N-terminal domain"/>
    <property type="match status" value="1"/>
</dbReference>
<evidence type="ECO:0000256" key="15">
    <source>
        <dbReference type="SAM" id="MobiDB-lite"/>
    </source>
</evidence>
<keyword evidence="11 12" id="KW-0804">Transcription</keyword>
<dbReference type="GO" id="GO:0005737">
    <property type="term" value="C:cytoplasm"/>
    <property type="evidence" value="ECO:0007669"/>
    <property type="project" value="TreeGrafter"/>
</dbReference>
<keyword evidence="7 12" id="KW-0863">Zinc-finger</keyword>
<dbReference type="InterPro" id="IPR030846">
    <property type="entry name" value="DnaG_bac"/>
</dbReference>
<dbReference type="Pfam" id="PF13155">
    <property type="entry name" value="Toprim_2"/>
    <property type="match status" value="1"/>
</dbReference>
<keyword evidence="9" id="KW-0460">Magnesium</keyword>
<dbReference type="SMART" id="SM00493">
    <property type="entry name" value="TOPRIM"/>
    <property type="match status" value="1"/>
</dbReference>